<dbReference type="PANTHER" id="PTHR45629:SF7">
    <property type="entry name" value="DNA EXCISION REPAIR PROTEIN ERCC-6-RELATED"/>
    <property type="match status" value="1"/>
</dbReference>
<dbReference type="InterPro" id="IPR038718">
    <property type="entry name" value="SNF2-like_sf"/>
</dbReference>
<name>A0A164P8B3_9CRUS</name>
<dbReference type="GO" id="GO:0007131">
    <property type="term" value="P:reciprocal meiotic recombination"/>
    <property type="evidence" value="ECO:0007669"/>
    <property type="project" value="TreeGrafter"/>
</dbReference>
<dbReference type="GO" id="GO:0015616">
    <property type="term" value="F:DNA translocase activity"/>
    <property type="evidence" value="ECO:0007669"/>
    <property type="project" value="TreeGrafter"/>
</dbReference>
<dbReference type="Pfam" id="PF00176">
    <property type="entry name" value="SNF2-rel_dom"/>
    <property type="match status" value="1"/>
</dbReference>
<dbReference type="SUPFAM" id="SSF52540">
    <property type="entry name" value="P-loop containing nucleoside triphosphate hydrolases"/>
    <property type="match status" value="1"/>
</dbReference>
<dbReference type="OrthoDB" id="413460at2759"/>
<dbReference type="PANTHER" id="PTHR45629">
    <property type="entry name" value="SNF2/RAD54 FAMILY MEMBER"/>
    <property type="match status" value="1"/>
</dbReference>
<dbReference type="InterPro" id="IPR050496">
    <property type="entry name" value="SNF2_RAD54_helicase_repair"/>
</dbReference>
<dbReference type="GO" id="GO:0000724">
    <property type="term" value="P:double-strand break repair via homologous recombination"/>
    <property type="evidence" value="ECO:0007669"/>
    <property type="project" value="TreeGrafter"/>
</dbReference>
<dbReference type="InterPro" id="IPR027417">
    <property type="entry name" value="P-loop_NTPase"/>
</dbReference>
<dbReference type="GO" id="GO:0005524">
    <property type="term" value="F:ATP binding"/>
    <property type="evidence" value="ECO:0007669"/>
    <property type="project" value="InterPro"/>
</dbReference>
<dbReference type="GO" id="GO:0005634">
    <property type="term" value="C:nucleus"/>
    <property type="evidence" value="ECO:0007669"/>
    <property type="project" value="TreeGrafter"/>
</dbReference>
<evidence type="ECO:0000259" key="1">
    <source>
        <dbReference type="Pfam" id="PF00176"/>
    </source>
</evidence>
<dbReference type="EMBL" id="LRGB01002667">
    <property type="protein sequence ID" value="KZS06608.1"/>
    <property type="molecule type" value="Genomic_DNA"/>
</dbReference>
<gene>
    <name evidence="2" type="ORF">APZ42_029888</name>
</gene>
<comment type="caution">
    <text evidence="2">The sequence shown here is derived from an EMBL/GenBank/DDBJ whole genome shotgun (WGS) entry which is preliminary data.</text>
</comment>
<feature type="domain" description="SNF2 N-terminal" evidence="1">
    <location>
        <begin position="210"/>
        <end position="256"/>
    </location>
</feature>
<dbReference type="STRING" id="35525.A0A164P8B3"/>
<dbReference type="Proteomes" id="UP000076858">
    <property type="component" value="Unassembled WGS sequence"/>
</dbReference>
<dbReference type="Gene3D" id="3.40.50.10810">
    <property type="entry name" value="Tandem AAA-ATPase domain"/>
    <property type="match status" value="1"/>
</dbReference>
<organism evidence="2 3">
    <name type="scientific">Daphnia magna</name>
    <dbReference type="NCBI Taxonomy" id="35525"/>
    <lineage>
        <taxon>Eukaryota</taxon>
        <taxon>Metazoa</taxon>
        <taxon>Ecdysozoa</taxon>
        <taxon>Arthropoda</taxon>
        <taxon>Crustacea</taxon>
        <taxon>Branchiopoda</taxon>
        <taxon>Diplostraca</taxon>
        <taxon>Cladocera</taxon>
        <taxon>Anomopoda</taxon>
        <taxon>Daphniidae</taxon>
        <taxon>Daphnia</taxon>
    </lineage>
</organism>
<dbReference type="InterPro" id="IPR000330">
    <property type="entry name" value="SNF2_N"/>
</dbReference>
<reference evidence="2 3" key="1">
    <citation type="submission" date="2016-03" db="EMBL/GenBank/DDBJ databases">
        <title>EvidentialGene: Evidence-directed Construction of Genes on Genomes.</title>
        <authorList>
            <person name="Gilbert D.G."/>
            <person name="Choi J.-H."/>
            <person name="Mockaitis K."/>
            <person name="Colbourne J."/>
            <person name="Pfrender M."/>
        </authorList>
    </citation>
    <scope>NUCLEOTIDE SEQUENCE [LARGE SCALE GENOMIC DNA]</scope>
    <source>
        <strain evidence="2 3">Xinb3</strain>
        <tissue evidence="2">Complete organism</tissue>
    </source>
</reference>
<feature type="non-terminal residue" evidence="2">
    <location>
        <position position="267"/>
    </location>
</feature>
<accession>A0A164P8B3</accession>
<sequence length="267" mass="29672">MIAIGLRGNDVVTVVQCIITVVVIIELEKTACTTRSSQFVLELLVNNNINVDTSVSNSSHQKNNCQSMCIELSTEKPSSVESVKQYSVFWCQASTKKNKNWEEATLVVKDRGITLKNMEGKENGKAVGYKLAQLQDLEYGTTILKVGGSGNKAHKFNSTSNEIKPRYNPSHPSALVMPRPPVDIQKESQRGTVIVDVVVDPLLSKHLRPHQRDGVVFLYECLVGFKTPNLYGAILADEMGLGKTLQCITLIWKYHQFITSSCYLPKI</sequence>
<keyword evidence="3" id="KW-1185">Reference proteome</keyword>
<proteinExistence type="predicted"/>
<evidence type="ECO:0000313" key="2">
    <source>
        <dbReference type="EMBL" id="KZS06608.1"/>
    </source>
</evidence>
<evidence type="ECO:0000313" key="3">
    <source>
        <dbReference type="Proteomes" id="UP000076858"/>
    </source>
</evidence>
<dbReference type="AlphaFoldDB" id="A0A164P8B3"/>
<protein>
    <submittedName>
        <fullName evidence="2">Putative RAD54B meiotic recombination protein</fullName>
    </submittedName>
</protein>